<evidence type="ECO:0000259" key="9">
    <source>
        <dbReference type="PROSITE" id="PS50126"/>
    </source>
</evidence>
<feature type="compositionally biased region" description="Basic and acidic residues" evidence="8">
    <location>
        <begin position="133"/>
        <end position="155"/>
    </location>
</feature>
<evidence type="ECO:0000256" key="8">
    <source>
        <dbReference type="SAM" id="MobiDB-lite"/>
    </source>
</evidence>
<comment type="similarity">
    <text evidence="7">Belongs to the RNR ribonuclease family. RNase R subfamily.</text>
</comment>
<sequence>MAEESMRTQVLEWMRSPKYRPMTRSELARKLEIPSAARSELREVLRALVHEGQIVEGKKSSYELRGKKGDQLTGTLRFHPKGHAFFYPNAADEQNLATGIDLKKHSRIYVPRRDASTALDGDKVRISVRMPSPKRESRHQKGDRHLAEAPEDDAKGHVEQILERRSGRLVGVFRQKGKHSWVECSDTSLDGPVELHGDTTAQPGQTVVVELEQWDKRDQAPRGRILEVLGWPGDPGVDIIAVIHRHGLRTSFPEAVIDETRNTEETPAPAEIARRSDWRDRLVITIDPADAKDHDDAIWLEKTDKGWTLAVHIADVSHYVKPGTALDKEATERGNSTYLVDRVLPMLPPELSNGICSLKPDVDRLTKCALMEISPKGEIKKARFLDAVIHSRAKLSYEQAQAILDGKSAPEGSEAGLEDLVKEAWKMASTLRRRRFANGALDLEMPEIRIKLDDKGRACGVIPVEHTASHQLIEECMLAANEAVARVLKVNQKPAVHRIHEDPDFSKLFEFGETAKLHGYKPGDLSNREHIQKLLDDSKGSPEEHAIKLGLLKSLKRAAYSPDAIGHYGLAKADYCHFTSPIRRYADLIVHRALQPFLDNAPKNPDRTPSQGDLREISRHISDTERVSADAESETKQLKMMEFLGRVADLEDPIVFDGLVTDVRPMGLLVEIPDLGIRGAVKREDLPGGRWRFEGHRGAWTNWEGQSIVLGMRIPLEVTGVDRVRRFVDFRIAVGTENAAGTHGSFNQPDMPVTKKKTPPKDSRPPKPTKPSKKSHKKEFEGDAAKPDGWKPFSKAKSGGKKKHGQKKKRK</sequence>
<keyword evidence="6 7" id="KW-0694">RNA-binding</keyword>
<dbReference type="SUPFAM" id="SSF50249">
    <property type="entry name" value="Nucleic acid-binding proteins"/>
    <property type="match status" value="2"/>
</dbReference>
<dbReference type="HAMAP" id="MF_01895">
    <property type="entry name" value="RNase_R"/>
    <property type="match status" value="1"/>
</dbReference>
<keyword evidence="4 7" id="KW-0378">Hydrolase</keyword>
<evidence type="ECO:0000256" key="2">
    <source>
        <dbReference type="ARBA" id="ARBA00022490"/>
    </source>
</evidence>
<dbReference type="Pfam" id="PF00773">
    <property type="entry name" value="RNB"/>
    <property type="match status" value="1"/>
</dbReference>
<dbReference type="EMBL" id="CP073100">
    <property type="protein sequence ID" value="QUE49969.1"/>
    <property type="molecule type" value="Genomic_DNA"/>
</dbReference>
<dbReference type="NCBIfam" id="TIGR02063">
    <property type="entry name" value="RNase_R"/>
    <property type="match status" value="1"/>
</dbReference>
<organism evidence="10 11">
    <name type="scientific">Luteolibacter ambystomatis</name>
    <dbReference type="NCBI Taxonomy" id="2824561"/>
    <lineage>
        <taxon>Bacteria</taxon>
        <taxon>Pseudomonadati</taxon>
        <taxon>Verrucomicrobiota</taxon>
        <taxon>Verrucomicrobiia</taxon>
        <taxon>Verrucomicrobiales</taxon>
        <taxon>Verrucomicrobiaceae</taxon>
        <taxon>Luteolibacter</taxon>
    </lineage>
</organism>
<dbReference type="InterPro" id="IPR040476">
    <property type="entry name" value="CSD2"/>
</dbReference>
<dbReference type="Gene3D" id="2.40.50.140">
    <property type="entry name" value="Nucleic acid-binding proteins"/>
    <property type="match status" value="1"/>
</dbReference>
<gene>
    <name evidence="7 10" type="primary">rnr</name>
    <name evidence="10" type="ORF">KBB96_13955</name>
</gene>
<dbReference type="GO" id="GO:0005829">
    <property type="term" value="C:cytosol"/>
    <property type="evidence" value="ECO:0007669"/>
    <property type="project" value="TreeGrafter"/>
</dbReference>
<evidence type="ECO:0000313" key="10">
    <source>
        <dbReference type="EMBL" id="QUE49969.1"/>
    </source>
</evidence>
<dbReference type="InterPro" id="IPR003029">
    <property type="entry name" value="S1_domain"/>
</dbReference>
<evidence type="ECO:0000256" key="7">
    <source>
        <dbReference type="HAMAP-Rule" id="MF_01895"/>
    </source>
</evidence>
<dbReference type="NCBIfam" id="TIGR00358">
    <property type="entry name" value="3_prime_RNase"/>
    <property type="match status" value="1"/>
</dbReference>
<feature type="domain" description="S1 motif" evidence="9">
    <location>
        <begin position="653"/>
        <end position="733"/>
    </location>
</feature>
<dbReference type="AlphaFoldDB" id="A0A975G602"/>
<dbReference type="Pfam" id="PF17876">
    <property type="entry name" value="CSD2"/>
    <property type="match status" value="1"/>
</dbReference>
<evidence type="ECO:0000256" key="5">
    <source>
        <dbReference type="ARBA" id="ARBA00022839"/>
    </source>
</evidence>
<dbReference type="InterPro" id="IPR001900">
    <property type="entry name" value="RNase_II/R"/>
</dbReference>
<dbReference type="InterPro" id="IPR012340">
    <property type="entry name" value="NA-bd_OB-fold"/>
</dbReference>
<feature type="compositionally biased region" description="Basic residues" evidence="8">
    <location>
        <begin position="798"/>
        <end position="811"/>
    </location>
</feature>
<dbReference type="KEGG" id="lamb:KBB96_13955"/>
<dbReference type="Proteomes" id="UP000676169">
    <property type="component" value="Chromosome"/>
</dbReference>
<dbReference type="PROSITE" id="PS50126">
    <property type="entry name" value="S1"/>
    <property type="match status" value="1"/>
</dbReference>
<keyword evidence="5 7" id="KW-0269">Exonuclease</keyword>
<evidence type="ECO:0000256" key="4">
    <source>
        <dbReference type="ARBA" id="ARBA00022801"/>
    </source>
</evidence>
<feature type="region of interest" description="Disordered" evidence="8">
    <location>
        <begin position="599"/>
        <end position="632"/>
    </location>
</feature>
<evidence type="ECO:0000256" key="3">
    <source>
        <dbReference type="ARBA" id="ARBA00022722"/>
    </source>
</evidence>
<feature type="compositionally biased region" description="Basic and acidic residues" evidence="8">
    <location>
        <begin position="778"/>
        <end position="789"/>
    </location>
</feature>
<evidence type="ECO:0000313" key="11">
    <source>
        <dbReference type="Proteomes" id="UP000676169"/>
    </source>
</evidence>
<feature type="compositionally biased region" description="Basic and acidic residues" evidence="8">
    <location>
        <begin position="613"/>
        <end position="632"/>
    </location>
</feature>
<name>A0A975G602_9BACT</name>
<evidence type="ECO:0000256" key="6">
    <source>
        <dbReference type="ARBA" id="ARBA00022884"/>
    </source>
</evidence>
<protein>
    <recommendedName>
        <fullName evidence="7">Ribonuclease R</fullName>
        <shortName evidence="7">RNase R</shortName>
        <ecNumber evidence="7">3.1.13.1</ecNumber>
    </recommendedName>
</protein>
<dbReference type="SMART" id="SM00955">
    <property type="entry name" value="RNB"/>
    <property type="match status" value="1"/>
</dbReference>
<feature type="region of interest" description="Disordered" evidence="8">
    <location>
        <begin position="129"/>
        <end position="155"/>
    </location>
</feature>
<keyword evidence="11" id="KW-1185">Reference proteome</keyword>
<dbReference type="PANTHER" id="PTHR23355:SF9">
    <property type="entry name" value="DIS3-LIKE EXONUCLEASE 2"/>
    <property type="match status" value="1"/>
</dbReference>
<comment type="subcellular location">
    <subcellularLocation>
        <location evidence="7">Cytoplasm</location>
    </subcellularLocation>
</comment>
<dbReference type="EC" id="3.1.13.1" evidence="7"/>
<accession>A0A975G602</accession>
<dbReference type="GO" id="GO:0008859">
    <property type="term" value="F:exoribonuclease II activity"/>
    <property type="evidence" value="ECO:0007669"/>
    <property type="project" value="UniProtKB-UniRule"/>
</dbReference>
<dbReference type="GO" id="GO:0003723">
    <property type="term" value="F:RNA binding"/>
    <property type="evidence" value="ECO:0007669"/>
    <property type="project" value="UniProtKB-UniRule"/>
</dbReference>
<comment type="catalytic activity">
    <reaction evidence="1 7">
        <text>Exonucleolytic cleavage in the 3'- to 5'-direction to yield nucleoside 5'-phosphates.</text>
        <dbReference type="EC" id="3.1.13.1"/>
    </reaction>
</comment>
<feature type="region of interest" description="Disordered" evidence="8">
    <location>
        <begin position="739"/>
        <end position="811"/>
    </location>
</feature>
<dbReference type="InterPro" id="IPR050180">
    <property type="entry name" value="RNR_Ribonuclease"/>
</dbReference>
<dbReference type="RefSeq" id="WP_211630058.1">
    <property type="nucleotide sequence ID" value="NZ_CP073100.1"/>
</dbReference>
<dbReference type="InterPro" id="IPR011805">
    <property type="entry name" value="RNase_R"/>
</dbReference>
<dbReference type="PANTHER" id="PTHR23355">
    <property type="entry name" value="RIBONUCLEASE"/>
    <property type="match status" value="1"/>
</dbReference>
<keyword evidence="3 7" id="KW-0540">Nuclease</keyword>
<dbReference type="GO" id="GO:0006402">
    <property type="term" value="P:mRNA catabolic process"/>
    <property type="evidence" value="ECO:0007669"/>
    <property type="project" value="TreeGrafter"/>
</dbReference>
<comment type="function">
    <text evidence="7">3'-5' exoribonuclease that releases 5'-nucleoside monophosphates and is involved in maturation of structured RNAs.</text>
</comment>
<dbReference type="InterPro" id="IPR004476">
    <property type="entry name" value="RNase_II/RNase_R"/>
</dbReference>
<reference evidence="10" key="1">
    <citation type="submission" date="2021-04" db="EMBL/GenBank/DDBJ databases">
        <title>Luteolibacter sp. 32A isolated from the skin of an Anderson's salamander (Ambystoma andersonii).</title>
        <authorList>
            <person name="Spergser J."/>
            <person name="Busse H.-J."/>
        </authorList>
    </citation>
    <scope>NUCLEOTIDE SEQUENCE</scope>
    <source>
        <strain evidence="10">32A</strain>
    </source>
</reference>
<proteinExistence type="inferred from homology"/>
<evidence type="ECO:0000256" key="1">
    <source>
        <dbReference type="ARBA" id="ARBA00001849"/>
    </source>
</evidence>
<keyword evidence="2 7" id="KW-0963">Cytoplasm</keyword>